<gene>
    <name evidence="1" type="ORF">FHX42_005207</name>
</gene>
<dbReference type="Proteomes" id="UP000569329">
    <property type="component" value="Unassembled WGS sequence"/>
</dbReference>
<keyword evidence="2" id="KW-1185">Reference proteome</keyword>
<proteinExistence type="predicted"/>
<dbReference type="EMBL" id="JACGWZ010000010">
    <property type="protein sequence ID" value="MBA8827800.1"/>
    <property type="molecule type" value="Genomic_DNA"/>
</dbReference>
<comment type="caution">
    <text evidence="1">The sequence shown here is derived from an EMBL/GenBank/DDBJ whole genome shotgun (WGS) entry which is preliminary data.</text>
</comment>
<sequence length="86" mass="9235">MRTSAIVTVLVVLLGGLGYFVGGQWIAPFQDRAVSICAELDGDHSGSEVSWRIGIPAGWVCHHPGGETFLGWTAPFTESYYDAHVA</sequence>
<name>A0A839E432_9PSEU</name>
<organism evidence="1 2">
    <name type="scientific">Halosaccharopolyspora lacisalsi</name>
    <dbReference type="NCBI Taxonomy" id="1000566"/>
    <lineage>
        <taxon>Bacteria</taxon>
        <taxon>Bacillati</taxon>
        <taxon>Actinomycetota</taxon>
        <taxon>Actinomycetes</taxon>
        <taxon>Pseudonocardiales</taxon>
        <taxon>Pseudonocardiaceae</taxon>
        <taxon>Halosaccharopolyspora</taxon>
    </lineage>
</organism>
<protein>
    <submittedName>
        <fullName evidence="1">Uncharacterized protein</fullName>
    </submittedName>
</protein>
<accession>A0A839E432</accession>
<evidence type="ECO:0000313" key="1">
    <source>
        <dbReference type="EMBL" id="MBA8827800.1"/>
    </source>
</evidence>
<dbReference type="RefSeq" id="WP_182546959.1">
    <property type="nucleotide sequence ID" value="NZ_JACGWZ010000010.1"/>
</dbReference>
<evidence type="ECO:0000313" key="2">
    <source>
        <dbReference type="Proteomes" id="UP000569329"/>
    </source>
</evidence>
<dbReference type="AlphaFoldDB" id="A0A839E432"/>
<reference evidence="1 2" key="1">
    <citation type="submission" date="2020-07" db="EMBL/GenBank/DDBJ databases">
        <title>Sequencing the genomes of 1000 actinobacteria strains.</title>
        <authorList>
            <person name="Klenk H.-P."/>
        </authorList>
    </citation>
    <scope>NUCLEOTIDE SEQUENCE [LARGE SCALE GENOMIC DNA]</scope>
    <source>
        <strain evidence="1 2">DSM 45975</strain>
    </source>
</reference>